<keyword evidence="2" id="KW-0732">Signal</keyword>
<evidence type="ECO:0000313" key="4">
    <source>
        <dbReference type="Proteomes" id="UP000270620"/>
    </source>
</evidence>
<evidence type="ECO:0000256" key="2">
    <source>
        <dbReference type="SAM" id="SignalP"/>
    </source>
</evidence>
<feature type="region of interest" description="Disordered" evidence="1">
    <location>
        <begin position="199"/>
        <end position="338"/>
    </location>
</feature>
<accession>A0A428JX37</accession>
<organism evidence="3 4">
    <name type="scientific">Mangrovimonas spongiae</name>
    <dbReference type="NCBI Taxonomy" id="2494697"/>
    <lineage>
        <taxon>Bacteria</taxon>
        <taxon>Pseudomonadati</taxon>
        <taxon>Bacteroidota</taxon>
        <taxon>Flavobacteriia</taxon>
        <taxon>Flavobacteriales</taxon>
        <taxon>Flavobacteriaceae</taxon>
        <taxon>Mangrovimonas</taxon>
    </lineage>
</organism>
<dbReference type="AlphaFoldDB" id="A0A428JX37"/>
<feature type="compositionally biased region" description="Basic residues" evidence="1">
    <location>
        <begin position="274"/>
        <end position="292"/>
    </location>
</feature>
<dbReference type="OrthoDB" id="750023at2"/>
<evidence type="ECO:0000256" key="1">
    <source>
        <dbReference type="SAM" id="MobiDB-lite"/>
    </source>
</evidence>
<reference evidence="3 4" key="1">
    <citation type="submission" date="2018-12" db="EMBL/GenBank/DDBJ databases">
        <title>Mangrovimonas spongiae sp. nov., a novel member of the genus Mangrovimonas isolated from marine sponge.</title>
        <authorList>
            <person name="Zhuang L."/>
            <person name="Luo L."/>
        </authorList>
    </citation>
    <scope>NUCLEOTIDE SEQUENCE [LARGE SCALE GENOMIC DNA]</scope>
    <source>
        <strain evidence="3 4">HN-E26</strain>
    </source>
</reference>
<proteinExistence type="predicted"/>
<feature type="compositionally biased region" description="Polar residues" evidence="1">
    <location>
        <begin position="263"/>
        <end position="273"/>
    </location>
</feature>
<dbReference type="RefSeq" id="WP_125468591.1">
    <property type="nucleotide sequence ID" value="NZ_RWBG01000005.1"/>
</dbReference>
<feature type="chain" id="PRO_5019079875" description="Sperm nuclear basic protein PL-I" evidence="2">
    <location>
        <begin position="21"/>
        <end position="338"/>
    </location>
</feature>
<name>A0A428JX37_9FLAO</name>
<feature type="compositionally biased region" description="Polar residues" evidence="1">
    <location>
        <begin position="232"/>
        <end position="243"/>
    </location>
</feature>
<dbReference type="EMBL" id="RWBG01000005">
    <property type="protein sequence ID" value="RSK38747.1"/>
    <property type="molecule type" value="Genomic_DNA"/>
</dbReference>
<evidence type="ECO:0000313" key="3">
    <source>
        <dbReference type="EMBL" id="RSK38747.1"/>
    </source>
</evidence>
<feature type="compositionally biased region" description="Polar residues" evidence="1">
    <location>
        <begin position="328"/>
        <end position="338"/>
    </location>
</feature>
<comment type="caution">
    <text evidence="3">The sequence shown here is derived from an EMBL/GenBank/DDBJ whole genome shotgun (WGS) entry which is preliminary data.</text>
</comment>
<dbReference type="Proteomes" id="UP000270620">
    <property type="component" value="Unassembled WGS sequence"/>
</dbReference>
<sequence>MKKLIHLFTVLLLTGFTVNATTSLDENNAKATNFRGYGNSFIFVEGGIEFSVFPDGQFDFYMPQYGPNVNVAINTPGLNISFNSGYNYNGYVQYDEFGAVIQIEHIPIYYDYYGRISRVGNIHISYNGFGYVSRVGGLYVHYRNRVFTHYTGFINRYNRSYVYRPWHRFYVVPPVAHCVVYNRPYRNHYRPIRHRFTTPYRNNYRPRTAVANRRGTTITRSRTSATRHRVANNRTRQPNNTSVRSRKNINRNRSARSVDRITTRSSKPSVISRKTSRSRSKNPNKNVTKSRQRVSNNIKGRNNSKVRKPNRVNTRKYNTRSQNKRLVASNSNKNRGRR</sequence>
<feature type="compositionally biased region" description="Basic residues" evidence="1">
    <location>
        <begin position="244"/>
        <end position="254"/>
    </location>
</feature>
<feature type="compositionally biased region" description="Low complexity" evidence="1">
    <location>
        <begin position="213"/>
        <end position="224"/>
    </location>
</feature>
<evidence type="ECO:0008006" key="5">
    <source>
        <dbReference type="Google" id="ProtNLM"/>
    </source>
</evidence>
<protein>
    <recommendedName>
        <fullName evidence="5">Sperm nuclear basic protein PL-I</fullName>
    </recommendedName>
</protein>
<gene>
    <name evidence="3" type="ORF">EJA19_11875</name>
</gene>
<feature type="signal peptide" evidence="2">
    <location>
        <begin position="1"/>
        <end position="20"/>
    </location>
</feature>
<keyword evidence="4" id="KW-1185">Reference proteome</keyword>
<feature type="compositionally biased region" description="Basic residues" evidence="1">
    <location>
        <begin position="302"/>
        <end position="318"/>
    </location>
</feature>